<sequence>MDFCKVEREGRLLIVTMNRPDRLNALIPESHDEMAAIFNEFQADDTLDVAILTGAGRGFCSGSDISAYVAGTNRPLPPEGGGGVTHNHGLTKPVIAAVNGVAMGGGFEIALACDLLIASEEAAFALPEPLVGAAALGGGIFQLCRKLPYAIAMNLLLTGDRLSAADAHRHGLVNQVVPAGEALNAAKAVAAKIMRCAPVALRATKQMAALALRAAPPEEAEREEAAARTRVMASEDFREGMAAFMERRKPVWRGR</sequence>
<comment type="caution">
    <text evidence="3">The sequence shown here is derived from an EMBL/GenBank/DDBJ whole genome shotgun (WGS) entry which is preliminary data.</text>
</comment>
<dbReference type="Proteomes" id="UP001156641">
    <property type="component" value="Unassembled WGS sequence"/>
</dbReference>
<evidence type="ECO:0000313" key="3">
    <source>
        <dbReference type="EMBL" id="GLR66025.1"/>
    </source>
</evidence>
<organism evidence="3 4">
    <name type="scientific">Acidocella aquatica</name>
    <dbReference type="NCBI Taxonomy" id="1922313"/>
    <lineage>
        <taxon>Bacteria</taxon>
        <taxon>Pseudomonadati</taxon>
        <taxon>Pseudomonadota</taxon>
        <taxon>Alphaproteobacteria</taxon>
        <taxon>Acetobacterales</taxon>
        <taxon>Acidocellaceae</taxon>
        <taxon>Acidocella</taxon>
    </lineage>
</organism>
<dbReference type="Gene3D" id="1.10.12.10">
    <property type="entry name" value="Lyase 2-enoyl-coa Hydratase, Chain A, domain 2"/>
    <property type="match status" value="1"/>
</dbReference>
<dbReference type="PANTHER" id="PTHR43802">
    <property type="entry name" value="ENOYL-COA HYDRATASE"/>
    <property type="match status" value="1"/>
</dbReference>
<dbReference type="CDD" id="cd06558">
    <property type="entry name" value="crotonase-like"/>
    <property type="match status" value="1"/>
</dbReference>
<dbReference type="PANTHER" id="PTHR43802:SF1">
    <property type="entry name" value="IP11341P-RELATED"/>
    <property type="match status" value="1"/>
</dbReference>
<dbReference type="InterPro" id="IPR029045">
    <property type="entry name" value="ClpP/crotonase-like_dom_sf"/>
</dbReference>
<dbReference type="EMBL" id="BSOS01000007">
    <property type="protein sequence ID" value="GLR66025.1"/>
    <property type="molecule type" value="Genomic_DNA"/>
</dbReference>
<evidence type="ECO:0000313" key="4">
    <source>
        <dbReference type="Proteomes" id="UP001156641"/>
    </source>
</evidence>
<dbReference type="Pfam" id="PF00378">
    <property type="entry name" value="ECH_1"/>
    <property type="match status" value="1"/>
</dbReference>
<dbReference type="SUPFAM" id="SSF52096">
    <property type="entry name" value="ClpP/crotonase"/>
    <property type="match status" value="1"/>
</dbReference>
<comment type="similarity">
    <text evidence="1 2">Belongs to the enoyl-CoA hydratase/isomerase family.</text>
</comment>
<protein>
    <submittedName>
        <fullName evidence="3">Enoyl-CoA hydratase</fullName>
    </submittedName>
</protein>
<dbReference type="RefSeq" id="WP_284256592.1">
    <property type="nucleotide sequence ID" value="NZ_BSOS01000007.1"/>
</dbReference>
<keyword evidence="4" id="KW-1185">Reference proteome</keyword>
<dbReference type="PROSITE" id="PS00166">
    <property type="entry name" value="ENOYL_COA_HYDRATASE"/>
    <property type="match status" value="1"/>
</dbReference>
<proteinExistence type="inferred from homology"/>
<reference evidence="4" key="1">
    <citation type="journal article" date="2019" name="Int. J. Syst. Evol. Microbiol.">
        <title>The Global Catalogue of Microorganisms (GCM) 10K type strain sequencing project: providing services to taxonomists for standard genome sequencing and annotation.</title>
        <authorList>
            <consortium name="The Broad Institute Genomics Platform"/>
            <consortium name="The Broad Institute Genome Sequencing Center for Infectious Disease"/>
            <person name="Wu L."/>
            <person name="Ma J."/>
        </authorList>
    </citation>
    <scope>NUCLEOTIDE SEQUENCE [LARGE SCALE GENOMIC DNA]</scope>
    <source>
        <strain evidence="4">NBRC 112502</strain>
    </source>
</reference>
<dbReference type="InterPro" id="IPR001753">
    <property type="entry name" value="Enoyl-CoA_hydra/iso"/>
</dbReference>
<accession>A0ABQ6A0Q6</accession>
<gene>
    <name evidence="3" type="primary">fadB_2</name>
    <name evidence="3" type="ORF">GCM10010909_07030</name>
</gene>
<dbReference type="InterPro" id="IPR014748">
    <property type="entry name" value="Enoyl-CoA_hydra_C"/>
</dbReference>
<dbReference type="InterPro" id="IPR018376">
    <property type="entry name" value="Enoyl-CoA_hyd/isom_CS"/>
</dbReference>
<name>A0ABQ6A0Q6_9PROT</name>
<evidence type="ECO:0000256" key="2">
    <source>
        <dbReference type="RuleBase" id="RU003707"/>
    </source>
</evidence>
<evidence type="ECO:0000256" key="1">
    <source>
        <dbReference type="ARBA" id="ARBA00005254"/>
    </source>
</evidence>
<dbReference type="Gene3D" id="3.90.226.10">
    <property type="entry name" value="2-enoyl-CoA Hydratase, Chain A, domain 1"/>
    <property type="match status" value="1"/>
</dbReference>